<keyword evidence="1" id="KW-0812">Transmembrane</keyword>
<dbReference type="AlphaFoldDB" id="A0A370WZ33"/>
<dbReference type="Proteomes" id="UP000255334">
    <property type="component" value="Unassembled WGS sequence"/>
</dbReference>
<feature type="transmembrane region" description="Helical" evidence="1">
    <location>
        <begin position="6"/>
        <end position="26"/>
    </location>
</feature>
<keyword evidence="1" id="KW-1133">Transmembrane helix</keyword>
<reference evidence="2 3" key="1">
    <citation type="submission" date="2018-07" db="EMBL/GenBank/DDBJ databases">
        <title>Dyella monticola sp. nov. and Dyella psychrodurans sp. nov. isolated from monsoon evergreen broad-leaved forest soil of Dinghu Mountain, China.</title>
        <authorList>
            <person name="Gao Z."/>
            <person name="Qiu L."/>
        </authorList>
    </citation>
    <scope>NUCLEOTIDE SEQUENCE [LARGE SCALE GENOMIC DNA]</scope>
    <source>
        <strain evidence="2 3">4MSK11</strain>
    </source>
</reference>
<organism evidence="2 3">
    <name type="scientific">Dyella psychrodurans</name>
    <dbReference type="NCBI Taxonomy" id="1927960"/>
    <lineage>
        <taxon>Bacteria</taxon>
        <taxon>Pseudomonadati</taxon>
        <taxon>Pseudomonadota</taxon>
        <taxon>Gammaproteobacteria</taxon>
        <taxon>Lysobacterales</taxon>
        <taxon>Rhodanobacteraceae</taxon>
        <taxon>Dyella</taxon>
    </lineage>
</organism>
<feature type="transmembrane region" description="Helical" evidence="1">
    <location>
        <begin position="38"/>
        <end position="67"/>
    </location>
</feature>
<sequence>MIFMVFFYLAFAVLMFLPLLGTWFMVRCMPDPQRSLILVTAATLLLTPSWGPATITVVLVPFGFLFIVTLFTWSWSELAGWVSLFPLWHAIAFSATALISYFVIRKLPSNKSFTANASGAA</sequence>
<protein>
    <submittedName>
        <fullName evidence="2">Uncharacterized protein</fullName>
    </submittedName>
</protein>
<name>A0A370WZ33_9GAMM</name>
<evidence type="ECO:0000313" key="3">
    <source>
        <dbReference type="Proteomes" id="UP000255334"/>
    </source>
</evidence>
<gene>
    <name evidence="2" type="ORF">DWU99_16985</name>
</gene>
<dbReference type="EMBL" id="QRBF01000007">
    <property type="protein sequence ID" value="RDS81372.1"/>
    <property type="molecule type" value="Genomic_DNA"/>
</dbReference>
<keyword evidence="1" id="KW-0472">Membrane</keyword>
<comment type="caution">
    <text evidence="2">The sequence shown here is derived from an EMBL/GenBank/DDBJ whole genome shotgun (WGS) entry which is preliminary data.</text>
</comment>
<accession>A0A370WZ33</accession>
<evidence type="ECO:0000313" key="2">
    <source>
        <dbReference type="EMBL" id="RDS81372.1"/>
    </source>
</evidence>
<proteinExistence type="predicted"/>
<keyword evidence="3" id="KW-1185">Reference proteome</keyword>
<feature type="transmembrane region" description="Helical" evidence="1">
    <location>
        <begin position="87"/>
        <end position="104"/>
    </location>
</feature>
<evidence type="ECO:0000256" key="1">
    <source>
        <dbReference type="SAM" id="Phobius"/>
    </source>
</evidence>